<dbReference type="AlphaFoldDB" id="A0A9J6BCH8"/>
<evidence type="ECO:0000313" key="2">
    <source>
        <dbReference type="EMBL" id="KAG5667548.1"/>
    </source>
</evidence>
<dbReference type="Pfam" id="PF13855">
    <property type="entry name" value="LRR_8"/>
    <property type="match status" value="1"/>
</dbReference>
<gene>
    <name evidence="2" type="ORF">PVAND_015527</name>
</gene>
<keyword evidence="3" id="KW-1185">Reference proteome</keyword>
<keyword evidence="1" id="KW-0732">Signal</keyword>
<feature type="chain" id="PRO_5039898712" evidence="1">
    <location>
        <begin position="22"/>
        <end position="232"/>
    </location>
</feature>
<comment type="caution">
    <text evidence="2">The sequence shown here is derived from an EMBL/GenBank/DDBJ whole genome shotgun (WGS) entry which is preliminary data.</text>
</comment>
<dbReference type="Gene3D" id="3.80.10.10">
    <property type="entry name" value="Ribonuclease Inhibitor"/>
    <property type="match status" value="1"/>
</dbReference>
<sequence>MNLRFGLFLFTIVIFILSSKSFELRCTYNMANYYIGTFYECKDLDYKIKTQKDAALTSVSGKHSRQLTNEKVNAIWFAGYPMNFFPSNLTNFYPYIKAIWISYSNLSSLCSYDMEKLTQLKLLYIHSGKIAHLSSDLFANNKELEYIGIRANPIHHIDFGTFSNLKNLHTLFFVDNSCFSGNVYYNKNLIDDIVKKVENKCQNKEFKSECEEKSEKLLVKYPMMNFHSDGKF</sequence>
<reference evidence="2" key="1">
    <citation type="submission" date="2021-03" db="EMBL/GenBank/DDBJ databases">
        <title>Chromosome level genome of the anhydrobiotic midge Polypedilum vanderplanki.</title>
        <authorList>
            <person name="Yoshida Y."/>
            <person name="Kikawada T."/>
            <person name="Gusev O."/>
        </authorList>
    </citation>
    <scope>NUCLEOTIDE SEQUENCE</scope>
    <source>
        <strain evidence="2">NIAS01</strain>
        <tissue evidence="2">Whole body or cell culture</tissue>
    </source>
</reference>
<dbReference type="OrthoDB" id="433501at2759"/>
<accession>A0A9J6BCH8</accession>
<dbReference type="InterPro" id="IPR032675">
    <property type="entry name" value="LRR_dom_sf"/>
</dbReference>
<name>A0A9J6BCH8_POLVA</name>
<dbReference type="Proteomes" id="UP001107558">
    <property type="component" value="Chromosome 4"/>
</dbReference>
<dbReference type="InterPro" id="IPR001611">
    <property type="entry name" value="Leu-rich_rpt"/>
</dbReference>
<proteinExistence type="predicted"/>
<organism evidence="2 3">
    <name type="scientific">Polypedilum vanderplanki</name>
    <name type="common">Sleeping chironomid midge</name>
    <dbReference type="NCBI Taxonomy" id="319348"/>
    <lineage>
        <taxon>Eukaryota</taxon>
        <taxon>Metazoa</taxon>
        <taxon>Ecdysozoa</taxon>
        <taxon>Arthropoda</taxon>
        <taxon>Hexapoda</taxon>
        <taxon>Insecta</taxon>
        <taxon>Pterygota</taxon>
        <taxon>Neoptera</taxon>
        <taxon>Endopterygota</taxon>
        <taxon>Diptera</taxon>
        <taxon>Nematocera</taxon>
        <taxon>Chironomoidea</taxon>
        <taxon>Chironomidae</taxon>
        <taxon>Chironominae</taxon>
        <taxon>Polypedilum</taxon>
        <taxon>Polypedilum</taxon>
    </lineage>
</organism>
<evidence type="ECO:0000313" key="3">
    <source>
        <dbReference type="Proteomes" id="UP001107558"/>
    </source>
</evidence>
<dbReference type="SUPFAM" id="SSF52058">
    <property type="entry name" value="L domain-like"/>
    <property type="match status" value="1"/>
</dbReference>
<protein>
    <submittedName>
        <fullName evidence="2">Uncharacterized protein</fullName>
    </submittedName>
</protein>
<dbReference type="EMBL" id="JADBJN010000004">
    <property type="protein sequence ID" value="KAG5667548.1"/>
    <property type="molecule type" value="Genomic_DNA"/>
</dbReference>
<evidence type="ECO:0000256" key="1">
    <source>
        <dbReference type="SAM" id="SignalP"/>
    </source>
</evidence>
<feature type="signal peptide" evidence="1">
    <location>
        <begin position="1"/>
        <end position="21"/>
    </location>
</feature>